<dbReference type="AlphaFoldDB" id="A0A081NI77"/>
<dbReference type="RefSeq" id="WP_034835247.1">
    <property type="nucleotide sequence ID" value="NZ_JOKH01000002.1"/>
</dbReference>
<name>A0A081NI77_9GAMM</name>
<comment type="caution">
    <text evidence="2">The sequence shown here is derived from an EMBL/GenBank/DDBJ whole genome shotgun (WGS) entry which is preliminary data.</text>
</comment>
<dbReference type="InterPro" id="IPR029069">
    <property type="entry name" value="HotDog_dom_sf"/>
</dbReference>
<protein>
    <recommendedName>
        <fullName evidence="1">MaoC-like domain-containing protein</fullName>
    </recommendedName>
</protein>
<dbReference type="Gene3D" id="3.10.129.10">
    <property type="entry name" value="Hotdog Thioesterase"/>
    <property type="match status" value="1"/>
</dbReference>
<dbReference type="InterPro" id="IPR052342">
    <property type="entry name" value="MCH/BMMD"/>
</dbReference>
<dbReference type="InterPro" id="IPR002539">
    <property type="entry name" value="MaoC-like_dom"/>
</dbReference>
<dbReference type="PANTHER" id="PTHR43664:SF1">
    <property type="entry name" value="BETA-METHYLMALYL-COA DEHYDRATASE"/>
    <property type="match status" value="1"/>
</dbReference>
<evidence type="ECO:0000259" key="1">
    <source>
        <dbReference type="Pfam" id="PF01575"/>
    </source>
</evidence>
<dbReference type="Pfam" id="PF01575">
    <property type="entry name" value="MaoC_dehydratas"/>
    <property type="match status" value="1"/>
</dbReference>
<reference evidence="2 3" key="1">
    <citation type="submission" date="2014-06" db="EMBL/GenBank/DDBJ databases">
        <title>Whole Genome Sequences of Three Symbiotic Endozoicomonas Bacteria.</title>
        <authorList>
            <person name="Neave M.J."/>
            <person name="Apprill A."/>
            <person name="Voolstra C.R."/>
        </authorList>
    </citation>
    <scope>NUCLEOTIDE SEQUENCE [LARGE SCALE GENOMIC DNA]</scope>
    <source>
        <strain evidence="2 3">DSM 25634</strain>
    </source>
</reference>
<sequence length="148" mass="16559">MMYYEDLELNQSKISEQTHEVTAEEIKEFAGQWDPVPFHLDEDIAKASPMGGLFASSLHTVAIGTRLGHSMINGEIAMLAGLGWDELRFPKPVMVGDVLRCKSEIVDKRVSNSKPDRGIVVTQMTVTNQNEEVVATYKFTNMVFRKPA</sequence>
<dbReference type="Proteomes" id="UP000028073">
    <property type="component" value="Unassembled WGS sequence"/>
</dbReference>
<dbReference type="PANTHER" id="PTHR43664">
    <property type="entry name" value="MONOAMINE OXIDASE-RELATED"/>
    <property type="match status" value="1"/>
</dbReference>
<organism evidence="2 3">
    <name type="scientific">Endozoicomonas numazuensis</name>
    <dbReference type="NCBI Taxonomy" id="1137799"/>
    <lineage>
        <taxon>Bacteria</taxon>
        <taxon>Pseudomonadati</taxon>
        <taxon>Pseudomonadota</taxon>
        <taxon>Gammaproteobacteria</taxon>
        <taxon>Oceanospirillales</taxon>
        <taxon>Endozoicomonadaceae</taxon>
        <taxon>Endozoicomonas</taxon>
    </lineage>
</organism>
<feature type="domain" description="MaoC-like" evidence="1">
    <location>
        <begin position="14"/>
        <end position="115"/>
    </location>
</feature>
<dbReference type="STRING" id="1137799.GZ78_11375"/>
<dbReference type="eggNOG" id="COG2030">
    <property type="taxonomic scope" value="Bacteria"/>
</dbReference>
<dbReference type="SUPFAM" id="SSF54637">
    <property type="entry name" value="Thioesterase/thiol ester dehydrase-isomerase"/>
    <property type="match status" value="1"/>
</dbReference>
<evidence type="ECO:0000313" key="3">
    <source>
        <dbReference type="Proteomes" id="UP000028073"/>
    </source>
</evidence>
<accession>A0A081NI77</accession>
<proteinExistence type="predicted"/>
<gene>
    <name evidence="2" type="ORF">GZ78_11375</name>
</gene>
<dbReference type="OrthoDB" id="9774179at2"/>
<dbReference type="EMBL" id="JOKH01000002">
    <property type="protein sequence ID" value="KEQ18150.1"/>
    <property type="molecule type" value="Genomic_DNA"/>
</dbReference>
<evidence type="ECO:0000313" key="2">
    <source>
        <dbReference type="EMBL" id="KEQ18150.1"/>
    </source>
</evidence>
<keyword evidence="3" id="KW-1185">Reference proteome</keyword>